<dbReference type="EMBL" id="WTPW01001728">
    <property type="protein sequence ID" value="KAF0418306.1"/>
    <property type="molecule type" value="Genomic_DNA"/>
</dbReference>
<reference evidence="2 3" key="1">
    <citation type="journal article" date="2019" name="Environ. Microbiol.">
        <title>At the nexus of three kingdoms: the genome of the mycorrhizal fungus Gigaspora margarita provides insights into plant, endobacterial and fungal interactions.</title>
        <authorList>
            <person name="Venice F."/>
            <person name="Ghignone S."/>
            <person name="Salvioli di Fossalunga A."/>
            <person name="Amselem J."/>
            <person name="Novero M."/>
            <person name="Xianan X."/>
            <person name="Sedzielewska Toro K."/>
            <person name="Morin E."/>
            <person name="Lipzen A."/>
            <person name="Grigoriev I.V."/>
            <person name="Henrissat B."/>
            <person name="Martin F.M."/>
            <person name="Bonfante P."/>
        </authorList>
    </citation>
    <scope>NUCLEOTIDE SEQUENCE [LARGE SCALE GENOMIC DNA]</scope>
    <source>
        <strain evidence="2 3">BEG34</strain>
    </source>
</reference>
<dbReference type="PANTHER" id="PTHR46880">
    <property type="entry name" value="RAS-ASSOCIATING DOMAIN-CONTAINING PROTEIN"/>
    <property type="match status" value="1"/>
</dbReference>
<evidence type="ECO:0000313" key="3">
    <source>
        <dbReference type="Proteomes" id="UP000439903"/>
    </source>
</evidence>
<keyword evidence="3" id="KW-1185">Reference proteome</keyword>
<dbReference type="PANTHER" id="PTHR46880:SF5">
    <property type="entry name" value="DUF4371 DOMAIN-CONTAINING PROTEIN"/>
    <property type="match status" value="1"/>
</dbReference>
<organism evidence="2 3">
    <name type="scientific">Gigaspora margarita</name>
    <dbReference type="NCBI Taxonomy" id="4874"/>
    <lineage>
        <taxon>Eukaryota</taxon>
        <taxon>Fungi</taxon>
        <taxon>Fungi incertae sedis</taxon>
        <taxon>Mucoromycota</taxon>
        <taxon>Glomeromycotina</taxon>
        <taxon>Glomeromycetes</taxon>
        <taxon>Diversisporales</taxon>
        <taxon>Gigasporaceae</taxon>
        <taxon>Gigaspora</taxon>
    </lineage>
</organism>
<comment type="caution">
    <text evidence="2">The sequence shown here is derived from an EMBL/GenBank/DDBJ whole genome shotgun (WGS) entry which is preliminary data.</text>
</comment>
<evidence type="ECO:0000259" key="1">
    <source>
        <dbReference type="Pfam" id="PF05699"/>
    </source>
</evidence>
<protein>
    <submittedName>
        <fullName evidence="2">Zinc finger protein</fullName>
    </submittedName>
</protein>
<dbReference type="GO" id="GO:0046983">
    <property type="term" value="F:protein dimerization activity"/>
    <property type="evidence" value="ECO:0007669"/>
    <property type="project" value="InterPro"/>
</dbReference>
<dbReference type="InterPro" id="IPR008906">
    <property type="entry name" value="HATC_C_dom"/>
</dbReference>
<sequence length="121" mass="14073">MSTFGEEDIAYIAEYYGVDQLENGQVFSAIINKFELIKEWQIAKLILCNFTNFQFVAGWEFIFCTTQFITQYPNLAQVIYLALIIPVSNGHVEHIFSEQNLIKLKLCNQMQINTLNSHLMR</sequence>
<evidence type="ECO:0000313" key="2">
    <source>
        <dbReference type="EMBL" id="KAF0418306.1"/>
    </source>
</evidence>
<accession>A0A8H4A4M9</accession>
<name>A0A8H4A4M9_GIGMA</name>
<dbReference type="AlphaFoldDB" id="A0A8H4A4M9"/>
<dbReference type="OrthoDB" id="2442861at2759"/>
<dbReference type="Proteomes" id="UP000439903">
    <property type="component" value="Unassembled WGS sequence"/>
</dbReference>
<gene>
    <name evidence="2" type="ORF">F8M41_007271</name>
</gene>
<feature type="domain" description="HAT C-terminal dimerisation" evidence="1">
    <location>
        <begin position="67"/>
        <end position="116"/>
    </location>
</feature>
<proteinExistence type="predicted"/>
<dbReference type="Pfam" id="PF05699">
    <property type="entry name" value="Dimer_Tnp_hAT"/>
    <property type="match status" value="1"/>
</dbReference>